<gene>
    <name evidence="1" type="ORF">SR858_15765</name>
</gene>
<reference evidence="1 2" key="1">
    <citation type="submission" date="2023-11" db="EMBL/GenBank/DDBJ databases">
        <title>MicrobeMod: A computational toolkit for identifying prokaryotic methylation and restriction-modification with nanopore sequencing.</title>
        <authorList>
            <person name="Crits-Christoph A."/>
            <person name="Kang S.C."/>
            <person name="Lee H."/>
            <person name="Ostrov N."/>
        </authorList>
    </citation>
    <scope>NUCLEOTIDE SEQUENCE [LARGE SCALE GENOMIC DNA]</scope>
    <source>
        <strain evidence="1 2">ATCC 25935</strain>
    </source>
</reference>
<keyword evidence="2" id="KW-1185">Reference proteome</keyword>
<organism evidence="1 2">
    <name type="scientific">Duganella zoogloeoides</name>
    <dbReference type="NCBI Taxonomy" id="75659"/>
    <lineage>
        <taxon>Bacteria</taxon>
        <taxon>Pseudomonadati</taxon>
        <taxon>Pseudomonadota</taxon>
        <taxon>Betaproteobacteria</taxon>
        <taxon>Burkholderiales</taxon>
        <taxon>Oxalobacteraceae</taxon>
        <taxon>Telluria group</taxon>
        <taxon>Duganella</taxon>
    </lineage>
</organism>
<protein>
    <submittedName>
        <fullName evidence="1">Uncharacterized protein</fullName>
    </submittedName>
</protein>
<sequence>MVTIKIAAIIGMLLLAAMLVQGLVFAPATKVTAAEQTQHQPAIDLDGMRRAFRA</sequence>
<accession>A0ABZ0XTH6</accession>
<dbReference type="RefSeq" id="WP_019919957.1">
    <property type="nucleotide sequence ID" value="NZ_CP140152.1"/>
</dbReference>
<proteinExistence type="predicted"/>
<dbReference type="GeneID" id="43166941"/>
<dbReference type="Proteomes" id="UP001326110">
    <property type="component" value="Chromosome"/>
</dbReference>
<dbReference type="EMBL" id="CP140152">
    <property type="protein sequence ID" value="WQH02531.1"/>
    <property type="molecule type" value="Genomic_DNA"/>
</dbReference>
<name>A0ABZ0XTH6_9BURK</name>
<evidence type="ECO:0000313" key="1">
    <source>
        <dbReference type="EMBL" id="WQH02531.1"/>
    </source>
</evidence>
<evidence type="ECO:0000313" key="2">
    <source>
        <dbReference type="Proteomes" id="UP001326110"/>
    </source>
</evidence>